<comment type="caution">
    <text evidence="4">The sequence shown here is derived from an EMBL/GenBank/DDBJ whole genome shotgun (WGS) entry which is preliminary data.</text>
</comment>
<dbReference type="Pfam" id="PF00491">
    <property type="entry name" value="Arginase"/>
    <property type="match status" value="1"/>
</dbReference>
<dbReference type="InterPro" id="IPR006035">
    <property type="entry name" value="Ureohydrolase"/>
</dbReference>
<dbReference type="GO" id="GO:0008783">
    <property type="term" value="F:agmatinase activity"/>
    <property type="evidence" value="ECO:0007669"/>
    <property type="project" value="TreeGrafter"/>
</dbReference>
<dbReference type="GO" id="GO:0046872">
    <property type="term" value="F:metal ion binding"/>
    <property type="evidence" value="ECO:0007669"/>
    <property type="project" value="UniProtKB-KW"/>
</dbReference>
<organism evidence="4 5">
    <name type="scientific">Fulvivirga sediminis</name>
    <dbReference type="NCBI Taxonomy" id="2803949"/>
    <lineage>
        <taxon>Bacteria</taxon>
        <taxon>Pseudomonadati</taxon>
        <taxon>Bacteroidota</taxon>
        <taxon>Cytophagia</taxon>
        <taxon>Cytophagales</taxon>
        <taxon>Fulvivirgaceae</taxon>
        <taxon>Fulvivirga</taxon>
    </lineage>
</organism>
<comment type="similarity">
    <text evidence="3">Belongs to the arginase family.</text>
</comment>
<dbReference type="RefSeq" id="WP_202244828.1">
    <property type="nucleotide sequence ID" value="NZ_JAESIY010000006.1"/>
</dbReference>
<proteinExistence type="inferred from homology"/>
<keyword evidence="5" id="KW-1185">Reference proteome</keyword>
<dbReference type="PANTHER" id="PTHR11358:SF26">
    <property type="entry name" value="GUANIDINO ACID HYDROLASE, MITOCHONDRIAL"/>
    <property type="match status" value="1"/>
</dbReference>
<accession>A0A937FA09</accession>
<dbReference type="PANTHER" id="PTHR11358">
    <property type="entry name" value="ARGINASE/AGMATINASE"/>
    <property type="match status" value="1"/>
</dbReference>
<dbReference type="GO" id="GO:0033389">
    <property type="term" value="P:putrescine biosynthetic process from arginine, via agmatine"/>
    <property type="evidence" value="ECO:0007669"/>
    <property type="project" value="TreeGrafter"/>
</dbReference>
<dbReference type="Gene3D" id="3.40.800.10">
    <property type="entry name" value="Ureohydrolase domain"/>
    <property type="match status" value="1"/>
</dbReference>
<dbReference type="CDD" id="cd09988">
    <property type="entry name" value="Formimidoylglutamase"/>
    <property type="match status" value="1"/>
</dbReference>
<name>A0A937FA09_9BACT</name>
<dbReference type="AlphaFoldDB" id="A0A937FA09"/>
<evidence type="ECO:0000256" key="1">
    <source>
        <dbReference type="ARBA" id="ARBA00022723"/>
    </source>
</evidence>
<dbReference type="Proteomes" id="UP000659388">
    <property type="component" value="Unassembled WGS sequence"/>
</dbReference>
<gene>
    <name evidence="4" type="ORF">JL102_12880</name>
</gene>
<keyword evidence="2" id="KW-0378">Hydrolase</keyword>
<reference evidence="4" key="1">
    <citation type="submission" date="2021-01" db="EMBL/GenBank/DDBJ databases">
        <title>Fulvivirga kasyanovii gen. nov., sp nov., a novel member of the phylum Bacteroidetes isolated from seawater in a mussel farm.</title>
        <authorList>
            <person name="Zhao L.-H."/>
            <person name="Wang Z.-J."/>
        </authorList>
    </citation>
    <scope>NUCLEOTIDE SEQUENCE</scope>
    <source>
        <strain evidence="4">2943</strain>
    </source>
</reference>
<dbReference type="EMBL" id="JAESIY010000006">
    <property type="protein sequence ID" value="MBL3657034.1"/>
    <property type="molecule type" value="Genomic_DNA"/>
</dbReference>
<evidence type="ECO:0000256" key="2">
    <source>
        <dbReference type="ARBA" id="ARBA00022801"/>
    </source>
</evidence>
<evidence type="ECO:0000313" key="4">
    <source>
        <dbReference type="EMBL" id="MBL3657034.1"/>
    </source>
</evidence>
<protein>
    <submittedName>
        <fullName evidence="4">Formimidoylglutamase</fullName>
    </submittedName>
</protein>
<dbReference type="InterPro" id="IPR023696">
    <property type="entry name" value="Ureohydrolase_dom_sf"/>
</dbReference>
<sequence>MDLKIFFSPIEEEHFAHIKQANSFYKNIKVYTDKMPKYREADIAIIGVNEEAGTEENKGTAKGCIEIRKKLFNLKKGQGNYKIVDMGTLRNGVDLAETIGRIKEVCQNLIENNVLPLIIGGSHDLDYGQYQAYEDLDKLISLINIDAFLDMEDSSSVSASQQHIHKILLHEPNYLFNYSHLAYQSYLIDPNAIAILEKLYFEAYRIGHLRANIQEMEPIIRNADMLSFDITAIKSSDAPGNANAQPFGLTGEEACQICWYAGLNEKLSSAGFYEYNPLLDDSNQKTASVIATMIWYFIEGFYNRKNDQNFKNNDYLKFVVSMPSEPEVLHFYKSKISEKWWMEVPYPQGKEKYARNCIIPCSYTDYQTATKGELPERYITTHAKLI</sequence>
<evidence type="ECO:0000256" key="3">
    <source>
        <dbReference type="PROSITE-ProRule" id="PRU00742"/>
    </source>
</evidence>
<evidence type="ECO:0000313" key="5">
    <source>
        <dbReference type="Proteomes" id="UP000659388"/>
    </source>
</evidence>
<dbReference type="PROSITE" id="PS51409">
    <property type="entry name" value="ARGINASE_2"/>
    <property type="match status" value="1"/>
</dbReference>
<keyword evidence="1" id="KW-0479">Metal-binding</keyword>
<dbReference type="SUPFAM" id="SSF52768">
    <property type="entry name" value="Arginase/deacetylase"/>
    <property type="match status" value="1"/>
</dbReference>